<comment type="subcellular location">
    <subcellularLocation>
        <location evidence="1">Cell membrane</location>
        <topology evidence="1">Multi-pass membrane protein</topology>
    </subcellularLocation>
</comment>
<evidence type="ECO:0000256" key="7">
    <source>
        <dbReference type="SAM" id="Phobius"/>
    </source>
</evidence>
<evidence type="ECO:0000313" key="10">
    <source>
        <dbReference type="Proteomes" id="UP001524435"/>
    </source>
</evidence>
<reference evidence="9 10" key="1">
    <citation type="submission" date="2022-06" db="EMBL/GenBank/DDBJ databases">
        <title>Isolation of gut microbiota from human fecal samples.</title>
        <authorList>
            <person name="Pamer E.G."/>
            <person name="Barat B."/>
            <person name="Waligurski E."/>
            <person name="Medina S."/>
            <person name="Paddock L."/>
            <person name="Mostad J."/>
        </authorList>
    </citation>
    <scope>NUCLEOTIDE SEQUENCE [LARGE SCALE GENOMIC DNA]</scope>
    <source>
        <strain evidence="9 10">DFI.6.1</strain>
    </source>
</reference>
<organism evidence="9 10">
    <name type="scientific">Massilicoli timonensis</name>
    <dbReference type="NCBI Taxonomy" id="2015901"/>
    <lineage>
        <taxon>Bacteria</taxon>
        <taxon>Bacillati</taxon>
        <taxon>Bacillota</taxon>
        <taxon>Erysipelotrichia</taxon>
        <taxon>Erysipelotrichales</taxon>
        <taxon>Erysipelotrichaceae</taxon>
        <taxon>Massilicoli</taxon>
    </lineage>
</organism>
<evidence type="ECO:0000256" key="3">
    <source>
        <dbReference type="ARBA" id="ARBA00022692"/>
    </source>
</evidence>
<evidence type="ECO:0000256" key="1">
    <source>
        <dbReference type="ARBA" id="ARBA00004651"/>
    </source>
</evidence>
<gene>
    <name evidence="9" type="ORF">NE663_00380</name>
</gene>
<feature type="transmembrane region" description="Helical" evidence="7">
    <location>
        <begin position="165"/>
        <end position="186"/>
    </location>
</feature>
<comment type="similarity">
    <text evidence="6">Belongs to the ThrE exporter (TC 2.A.79) family.</text>
</comment>
<name>A0ABT1SHL7_9FIRM</name>
<keyword evidence="3 7" id="KW-0812">Transmembrane</keyword>
<dbReference type="Pfam" id="PF06738">
    <property type="entry name" value="ThrE"/>
    <property type="match status" value="1"/>
</dbReference>
<feature type="transmembrane region" description="Helical" evidence="7">
    <location>
        <begin position="117"/>
        <end position="135"/>
    </location>
</feature>
<dbReference type="Proteomes" id="UP001524435">
    <property type="component" value="Unassembled WGS sequence"/>
</dbReference>
<sequence length="257" mass="28011">MTLDANRLLKAASVAGRMLLESGAETYRVEETIIRICNAYGVQHASSFVMPTGIMTSFFYENRNYARVERVYERGTDLNKIHLINDLSRRIGDEKISVRDLEAELTLIKNGQRYSELLIWLFSGLSAFGFAFFFGGGLGEAFSSFLVGMAIKTVSLKMETLQINTFFNIVVSSVVAGFLSVFTVWIEIGSNLDIIIISSIMLLVPGIAITNAIRDTVAGDLVSGLTRACEAFLVAVAIALGVGFALSMCMSWIGGAL</sequence>
<dbReference type="RefSeq" id="WP_178200088.1">
    <property type="nucleotide sequence ID" value="NZ_CALVCM010000022.1"/>
</dbReference>
<feature type="transmembrane region" description="Helical" evidence="7">
    <location>
        <begin position="192"/>
        <end position="210"/>
    </location>
</feature>
<protein>
    <submittedName>
        <fullName evidence="9">Threonine/serine exporter family protein</fullName>
    </submittedName>
</protein>
<keyword evidence="2" id="KW-1003">Cell membrane</keyword>
<proteinExistence type="inferred from homology"/>
<comment type="caution">
    <text evidence="9">The sequence shown here is derived from an EMBL/GenBank/DDBJ whole genome shotgun (WGS) entry which is preliminary data.</text>
</comment>
<evidence type="ECO:0000259" key="8">
    <source>
        <dbReference type="Pfam" id="PF06738"/>
    </source>
</evidence>
<dbReference type="EMBL" id="JANGCH010000001">
    <property type="protein sequence ID" value="MCQ5120717.1"/>
    <property type="molecule type" value="Genomic_DNA"/>
</dbReference>
<keyword evidence="5 7" id="KW-0472">Membrane</keyword>
<evidence type="ECO:0000256" key="5">
    <source>
        <dbReference type="ARBA" id="ARBA00023136"/>
    </source>
</evidence>
<dbReference type="InterPro" id="IPR010619">
    <property type="entry name" value="ThrE-like_N"/>
</dbReference>
<evidence type="ECO:0000313" key="9">
    <source>
        <dbReference type="EMBL" id="MCQ5120717.1"/>
    </source>
</evidence>
<feature type="transmembrane region" description="Helical" evidence="7">
    <location>
        <begin position="231"/>
        <end position="253"/>
    </location>
</feature>
<dbReference type="PANTHER" id="PTHR34390">
    <property type="entry name" value="UPF0442 PROTEIN YJJB-RELATED"/>
    <property type="match status" value="1"/>
</dbReference>
<dbReference type="PANTHER" id="PTHR34390:SF2">
    <property type="entry name" value="SUCCINATE TRANSPORTER SUBUNIT YJJP-RELATED"/>
    <property type="match status" value="1"/>
</dbReference>
<accession>A0ABT1SHL7</accession>
<evidence type="ECO:0000256" key="4">
    <source>
        <dbReference type="ARBA" id="ARBA00022989"/>
    </source>
</evidence>
<evidence type="ECO:0000256" key="2">
    <source>
        <dbReference type="ARBA" id="ARBA00022475"/>
    </source>
</evidence>
<keyword evidence="10" id="KW-1185">Reference proteome</keyword>
<evidence type="ECO:0000256" key="6">
    <source>
        <dbReference type="ARBA" id="ARBA00034125"/>
    </source>
</evidence>
<keyword evidence="4 7" id="KW-1133">Transmembrane helix</keyword>
<feature type="domain" description="Threonine/serine exporter-like N-terminal" evidence="8">
    <location>
        <begin position="13"/>
        <end position="248"/>
    </location>
</feature>
<dbReference type="InterPro" id="IPR050539">
    <property type="entry name" value="ThrE_Dicarb/AminoAcid_Exp"/>
</dbReference>